<protein>
    <submittedName>
        <fullName evidence="1">Uncharacterized protein</fullName>
    </submittedName>
</protein>
<dbReference type="AlphaFoldDB" id="A0A9D4E6Z2"/>
<reference evidence="1" key="2">
    <citation type="submission" date="2020-11" db="EMBL/GenBank/DDBJ databases">
        <authorList>
            <person name="McCartney M.A."/>
            <person name="Auch B."/>
            <person name="Kono T."/>
            <person name="Mallez S."/>
            <person name="Becker A."/>
            <person name="Gohl D.M."/>
            <person name="Silverstein K.A.T."/>
            <person name="Koren S."/>
            <person name="Bechman K.B."/>
            <person name="Herman A."/>
            <person name="Abrahante J.E."/>
            <person name="Garbe J."/>
        </authorList>
    </citation>
    <scope>NUCLEOTIDE SEQUENCE</scope>
    <source>
        <strain evidence="1">Duluth1</strain>
        <tissue evidence="1">Whole animal</tissue>
    </source>
</reference>
<accession>A0A9D4E6Z2</accession>
<dbReference type="GO" id="GO:0006270">
    <property type="term" value="P:DNA replication initiation"/>
    <property type="evidence" value="ECO:0007669"/>
    <property type="project" value="TreeGrafter"/>
</dbReference>
<dbReference type="PANTHER" id="PTHR13394:SF0">
    <property type="entry name" value="ORIGIN RECOGNITION COMPLEX SUBUNIT 6"/>
    <property type="match status" value="1"/>
</dbReference>
<dbReference type="PANTHER" id="PTHR13394">
    <property type="entry name" value="ORIGIN RECOGNITION COMPLEX SUBUNIT 6"/>
    <property type="match status" value="1"/>
</dbReference>
<proteinExistence type="predicted"/>
<dbReference type="GO" id="GO:0005664">
    <property type="term" value="C:nuclear origin of replication recognition complex"/>
    <property type="evidence" value="ECO:0007669"/>
    <property type="project" value="InterPro"/>
</dbReference>
<dbReference type="InterPro" id="IPR020529">
    <property type="entry name" value="ORC6_met/pln"/>
</dbReference>
<evidence type="ECO:0000313" key="1">
    <source>
        <dbReference type="EMBL" id="KAH3773441.1"/>
    </source>
</evidence>
<comment type="caution">
    <text evidence="1">The sequence shown here is derived from an EMBL/GenBank/DDBJ whole genome shotgun (WGS) entry which is preliminary data.</text>
</comment>
<sequence>MSDIQQIGSKIGITSPRVLRKAEEFVQLLEIRSNSGGLSALKLPAGCTTVACIDLAASTCNHYADKAV</sequence>
<reference evidence="1" key="1">
    <citation type="journal article" date="2019" name="bioRxiv">
        <title>The Genome of the Zebra Mussel, Dreissena polymorpha: A Resource for Invasive Species Research.</title>
        <authorList>
            <person name="McCartney M.A."/>
            <person name="Auch B."/>
            <person name="Kono T."/>
            <person name="Mallez S."/>
            <person name="Zhang Y."/>
            <person name="Obille A."/>
            <person name="Becker A."/>
            <person name="Abrahante J.E."/>
            <person name="Garbe J."/>
            <person name="Badalamenti J.P."/>
            <person name="Herman A."/>
            <person name="Mangelson H."/>
            <person name="Liachko I."/>
            <person name="Sullivan S."/>
            <person name="Sone E.D."/>
            <person name="Koren S."/>
            <person name="Silverstein K.A.T."/>
            <person name="Beckman K.B."/>
            <person name="Gohl D.M."/>
        </authorList>
    </citation>
    <scope>NUCLEOTIDE SEQUENCE</scope>
    <source>
        <strain evidence="1">Duluth1</strain>
        <tissue evidence="1">Whole animal</tissue>
    </source>
</reference>
<dbReference type="EMBL" id="JAIWYP010000009">
    <property type="protein sequence ID" value="KAH3773441.1"/>
    <property type="molecule type" value="Genomic_DNA"/>
</dbReference>
<organism evidence="1 2">
    <name type="scientific">Dreissena polymorpha</name>
    <name type="common">Zebra mussel</name>
    <name type="synonym">Mytilus polymorpha</name>
    <dbReference type="NCBI Taxonomy" id="45954"/>
    <lineage>
        <taxon>Eukaryota</taxon>
        <taxon>Metazoa</taxon>
        <taxon>Spiralia</taxon>
        <taxon>Lophotrochozoa</taxon>
        <taxon>Mollusca</taxon>
        <taxon>Bivalvia</taxon>
        <taxon>Autobranchia</taxon>
        <taxon>Heteroconchia</taxon>
        <taxon>Euheterodonta</taxon>
        <taxon>Imparidentia</taxon>
        <taxon>Neoheterodontei</taxon>
        <taxon>Myida</taxon>
        <taxon>Dreissenoidea</taxon>
        <taxon>Dreissenidae</taxon>
        <taxon>Dreissena</taxon>
    </lineage>
</organism>
<keyword evidence="2" id="KW-1185">Reference proteome</keyword>
<gene>
    <name evidence="1" type="ORF">DPMN_174802</name>
</gene>
<dbReference type="Proteomes" id="UP000828390">
    <property type="component" value="Unassembled WGS sequence"/>
</dbReference>
<name>A0A9D4E6Z2_DREPO</name>
<evidence type="ECO:0000313" key="2">
    <source>
        <dbReference type="Proteomes" id="UP000828390"/>
    </source>
</evidence>